<accession>K6CIF2</accession>
<dbReference type="AlphaFoldDB" id="K6CIF2"/>
<dbReference type="Proteomes" id="UP000006316">
    <property type="component" value="Unassembled WGS sequence"/>
</dbReference>
<dbReference type="SUPFAM" id="SSF55729">
    <property type="entry name" value="Acyl-CoA N-acyltransferases (Nat)"/>
    <property type="match status" value="1"/>
</dbReference>
<dbReference type="InterPro" id="IPR016181">
    <property type="entry name" value="Acyl_CoA_acyltransferase"/>
</dbReference>
<dbReference type="STRING" id="1117379.BABA_03724"/>
<dbReference type="CDD" id="cd04301">
    <property type="entry name" value="NAT_SF"/>
    <property type="match status" value="1"/>
</dbReference>
<comment type="caution">
    <text evidence="1">The sequence shown here is derived from an EMBL/GenBank/DDBJ whole genome shotgun (WGS) entry which is preliminary data.</text>
</comment>
<dbReference type="PATRIC" id="fig|1117379.3.peg.764"/>
<evidence type="ECO:0000313" key="1">
    <source>
        <dbReference type="EMBL" id="EKN70940.1"/>
    </source>
</evidence>
<gene>
    <name evidence="1" type="ORF">BABA_03724</name>
</gene>
<sequence>MPFWISPVFILPRYQGKGIAQMVIQLIEVVNDAVFYKVKYS</sequence>
<reference evidence="1 2" key="1">
    <citation type="journal article" date="2012" name="Front. Microbiol.">
        <title>Redundancy and modularity in membrane-associated dissimilatory nitrate reduction in Bacillus.</title>
        <authorList>
            <person name="Heylen K."/>
            <person name="Keltjens J."/>
        </authorList>
    </citation>
    <scope>NUCLEOTIDE SEQUENCE [LARGE SCALE GENOMIC DNA]</scope>
    <source>
        <strain evidence="2">LMG 21833T</strain>
    </source>
</reference>
<evidence type="ECO:0008006" key="3">
    <source>
        <dbReference type="Google" id="ProtNLM"/>
    </source>
</evidence>
<name>K6CIF2_9BACI</name>
<proteinExistence type="predicted"/>
<protein>
    <recommendedName>
        <fullName evidence="3">N-acetyltransferase domain-containing protein</fullName>
    </recommendedName>
</protein>
<organism evidence="1 2">
    <name type="scientific">Neobacillus bataviensis LMG 21833</name>
    <dbReference type="NCBI Taxonomy" id="1117379"/>
    <lineage>
        <taxon>Bacteria</taxon>
        <taxon>Bacillati</taxon>
        <taxon>Bacillota</taxon>
        <taxon>Bacilli</taxon>
        <taxon>Bacillales</taxon>
        <taxon>Bacillaceae</taxon>
        <taxon>Neobacillus</taxon>
    </lineage>
</organism>
<evidence type="ECO:0000313" key="2">
    <source>
        <dbReference type="Proteomes" id="UP000006316"/>
    </source>
</evidence>
<keyword evidence="2" id="KW-1185">Reference proteome</keyword>
<dbReference type="EMBL" id="AJLS01000035">
    <property type="protein sequence ID" value="EKN70940.1"/>
    <property type="molecule type" value="Genomic_DNA"/>
</dbReference>